<dbReference type="AlphaFoldDB" id="Z9JI22"/>
<comment type="caution">
    <text evidence="1">The sequence shown here is derived from an EMBL/GenBank/DDBJ whole genome shotgun (WGS) entry which is preliminary data.</text>
</comment>
<protein>
    <submittedName>
        <fullName evidence="1">Uncharacterized protein</fullName>
    </submittedName>
</protein>
<dbReference type="EMBL" id="JDSQ01000021">
    <property type="protein sequence ID" value="EWS77407.1"/>
    <property type="molecule type" value="Genomic_DNA"/>
</dbReference>
<reference evidence="1 2" key="1">
    <citation type="journal article" date="2014" name="Genome Announc.">
        <title>Draft Genome Sequence of Xylella fastidiosa Pear Leaf Scorch Strain in Taiwan.</title>
        <authorList>
            <person name="Su C.C."/>
            <person name="Deng W.L."/>
            <person name="Jan F.J."/>
            <person name="Chang C.J."/>
            <person name="Huang H."/>
            <person name="Chen J."/>
        </authorList>
    </citation>
    <scope>NUCLEOTIDE SEQUENCE [LARGE SCALE GENOMIC DNA]</scope>
    <source>
        <strain evidence="1 2">PLS229</strain>
    </source>
</reference>
<dbReference type="KEGG" id="xtw:AB672_00230"/>
<evidence type="ECO:0000313" key="2">
    <source>
        <dbReference type="Proteomes" id="UP000020406"/>
    </source>
</evidence>
<name>Z9JI22_9GAMM</name>
<organism evidence="1 2">
    <name type="scientific">Xylella taiwanensis</name>
    <dbReference type="NCBI Taxonomy" id="1444770"/>
    <lineage>
        <taxon>Bacteria</taxon>
        <taxon>Pseudomonadati</taxon>
        <taxon>Pseudomonadota</taxon>
        <taxon>Gammaproteobacteria</taxon>
        <taxon>Lysobacterales</taxon>
        <taxon>Lysobacteraceae</taxon>
        <taxon>Xylella</taxon>
    </lineage>
</organism>
<proteinExistence type="predicted"/>
<sequence>MLWLYEHYLLATPIVNHFDAKIEIQQIIQISAERFNIENNLIFTYTLHGTSEKNKKINEDYF</sequence>
<accession>Z9JI22</accession>
<gene>
    <name evidence="1" type="ORF">AF72_11135</name>
</gene>
<dbReference type="PATRIC" id="fig|1444770.3.peg.2630"/>
<evidence type="ECO:0000313" key="1">
    <source>
        <dbReference type="EMBL" id="EWS77407.1"/>
    </source>
</evidence>
<dbReference type="Proteomes" id="UP000020406">
    <property type="component" value="Unassembled WGS sequence"/>
</dbReference>